<feature type="region of interest" description="Disordered" evidence="1">
    <location>
        <begin position="705"/>
        <end position="726"/>
    </location>
</feature>
<feature type="domain" description="CshA" evidence="4">
    <location>
        <begin position="927"/>
        <end position="997"/>
    </location>
</feature>
<feature type="compositionally biased region" description="Low complexity" evidence="1">
    <location>
        <begin position="705"/>
        <end position="719"/>
    </location>
</feature>
<feature type="domain" description="CshA" evidence="4">
    <location>
        <begin position="441"/>
        <end position="510"/>
    </location>
</feature>
<protein>
    <submittedName>
        <fullName evidence="6">LPXTG-motif cell wall anchor domain-containing protein</fullName>
    </submittedName>
</protein>
<dbReference type="Proteomes" id="UP000317484">
    <property type="component" value="Unassembled WGS sequence"/>
</dbReference>
<organism evidence="6 7">
    <name type="scientific">Geodermatophilus aquaeductus</name>
    <dbReference type="NCBI Taxonomy" id="1564161"/>
    <lineage>
        <taxon>Bacteria</taxon>
        <taxon>Bacillati</taxon>
        <taxon>Actinomycetota</taxon>
        <taxon>Actinomycetes</taxon>
        <taxon>Geodermatophilales</taxon>
        <taxon>Geodermatophilaceae</taxon>
        <taxon>Geodermatophilus</taxon>
    </lineage>
</organism>
<evidence type="ECO:0000313" key="6">
    <source>
        <dbReference type="EMBL" id="SMO97291.1"/>
    </source>
</evidence>
<feature type="region of interest" description="Disordered" evidence="1">
    <location>
        <begin position="288"/>
        <end position="322"/>
    </location>
</feature>
<feature type="domain" description="CshA" evidence="4">
    <location>
        <begin position="728"/>
        <end position="805"/>
    </location>
</feature>
<evidence type="ECO:0000259" key="4">
    <source>
        <dbReference type="Pfam" id="PF19076"/>
    </source>
</evidence>
<dbReference type="InterPro" id="IPR054215">
    <property type="entry name" value="DUF6923"/>
</dbReference>
<feature type="domain" description="CshA" evidence="4">
    <location>
        <begin position="533"/>
        <end position="608"/>
    </location>
</feature>
<feature type="domain" description="CshA" evidence="4">
    <location>
        <begin position="820"/>
        <end position="900"/>
    </location>
</feature>
<sequence length="1147" mass="111641">MLRRPTRPSPRPRRGARGLVAAGVTLAVAAAGAGTTGVVLTASSAPAVPTVFIAQVIPNTDPEYVGGTNSTLRHAVQSRLANSGNGGVEIHSIGAAASMAYNAVGYRVADNDLYGIASTTANLVQIRSTDGVATTLGAVTGLPAPSGGSYAAGAFGEGATADVLYVKTNVTTSDVYAVDVATRTVVATIDPSQDFNAIDLTWSDGYLWGVEISGSTKTLIRLDVTGGTVTRIPTGTVFPSADASGYGAAWTYGNGNLAFSNNGTGTITQVTVHDPAAAVPTITRVSTIAGPSTSSNDGATSPSAPADLQLTVTPPAPAAPSSPITWQVVVSNAGPGGSSGGVFQFDVPAGVTAVSVPTGCTLTGAHVQCVSGQLPDGTSDTYDFSGTSPAAATVGSSSVVTVIGNELDTAANTATLVVAPAARTLTSTGPGPVAQSVSSGVPAGGTATLLDGDGDPVTSLTVSGEGTYAVSGSSFTFTPVNGWTGTAPAVAFRLTAADGNTGTGTYTATVTAPAAPVAGDRSTTGVGTAPQSTTVTPAPSGGSLTLLDADGDPATTVTVTGGTYALDAATATVTFTPDLGYSGSPTPAAYRVTDAYGQADEGAHQPTVTTPAPPSASPFTSTGVGTAAQSPATAVTVPGGGSVTLLDGSTPVTTLTVPDEGTYALDAATGVLTFTPVLGFSGTATAADYRVTDAYGQTAASTYTAEVTPPTGPAAPARTSTGVGTAAQGQTLTVPTSGTVTLLDADGDPVTSLTVPGEGGYELDPATGAVTFTPVLGFSGAATPVDYRVVDAYGTSAQGIYTPAVTPPAAPVVPDRSTSGPAVTAQETTVTLPPGGTLVLLDGGTPRTTLTVAGQGTYAVVGGTVRFTPVAGFSGPAAPVTTRVTDAYGQAVTATWTATVVPPAAPSAPTVTSSGTGTQAHTVSLTVPPGGTVTLLDGSTPVTSLTVPGEGTYTLDPATGAVTFAPAAGFSGTAHGAAYRVTDAYGQTATGTAVPTVAKPSAPPASRLSTAGAAGVAQRATAIPVPAGGSVTLLDASGAAVDTVVVAGQGTYVLDRATGVVTFTPLPGFSGEATPVTYRVTDAYGQAVEGSYGASVEAAPAAPAPAAALASTGTDALPLLVLAGFLVVGGAVLVVVGRRRGRAEVPA</sequence>
<dbReference type="Pfam" id="PF19076">
    <property type="entry name" value="CshA_repeat"/>
    <property type="match status" value="7"/>
</dbReference>
<gene>
    <name evidence="6" type="ORF">SAMN06273567_11121</name>
</gene>
<dbReference type="RefSeq" id="WP_142460433.1">
    <property type="nucleotide sequence ID" value="NZ_FXTJ01000011.1"/>
</dbReference>
<evidence type="ECO:0000256" key="1">
    <source>
        <dbReference type="SAM" id="MobiDB-lite"/>
    </source>
</evidence>
<feature type="compositionally biased region" description="Polar residues" evidence="1">
    <location>
        <begin position="288"/>
        <end position="303"/>
    </location>
</feature>
<feature type="domain" description="DUF6923" evidence="5">
    <location>
        <begin position="67"/>
        <end position="302"/>
    </location>
</feature>
<feature type="compositionally biased region" description="Polar residues" evidence="1">
    <location>
        <begin position="521"/>
        <end position="537"/>
    </location>
</feature>
<dbReference type="EMBL" id="FXTJ01000011">
    <property type="protein sequence ID" value="SMO97291.1"/>
    <property type="molecule type" value="Genomic_DNA"/>
</dbReference>
<keyword evidence="2" id="KW-0812">Transmembrane</keyword>
<keyword evidence="2" id="KW-1133">Transmembrane helix</keyword>
<dbReference type="NCBIfam" id="TIGR04225">
    <property type="entry name" value="CshA_fibril_rpt"/>
    <property type="match status" value="6"/>
</dbReference>
<keyword evidence="7" id="KW-1185">Reference proteome</keyword>
<feature type="domain" description="CshA" evidence="4">
    <location>
        <begin position="1021"/>
        <end position="1096"/>
    </location>
</feature>
<feature type="domain" description="DUF11" evidence="3">
    <location>
        <begin position="307"/>
        <end position="416"/>
    </location>
</feature>
<dbReference type="InterPro" id="IPR001434">
    <property type="entry name" value="OmcB-like_DUF11"/>
</dbReference>
<feature type="transmembrane region" description="Helical" evidence="2">
    <location>
        <begin position="1116"/>
        <end position="1136"/>
    </location>
</feature>
<evidence type="ECO:0000313" key="7">
    <source>
        <dbReference type="Proteomes" id="UP000317484"/>
    </source>
</evidence>
<dbReference type="AlphaFoldDB" id="A0A521FP96"/>
<accession>A0A521FP96</accession>
<dbReference type="Pfam" id="PF21959">
    <property type="entry name" value="DUF6923"/>
    <property type="match status" value="1"/>
</dbReference>
<dbReference type="Pfam" id="PF01345">
    <property type="entry name" value="DUF11"/>
    <property type="match status" value="1"/>
</dbReference>
<feature type="domain" description="CshA" evidence="4">
    <location>
        <begin position="633"/>
        <end position="707"/>
    </location>
</feature>
<feature type="region of interest" description="Disordered" evidence="1">
    <location>
        <begin position="517"/>
        <end position="541"/>
    </location>
</feature>
<proteinExistence type="predicted"/>
<keyword evidence="2" id="KW-0472">Membrane</keyword>
<evidence type="ECO:0000259" key="5">
    <source>
        <dbReference type="Pfam" id="PF21959"/>
    </source>
</evidence>
<evidence type="ECO:0000259" key="3">
    <source>
        <dbReference type="Pfam" id="PF01345"/>
    </source>
</evidence>
<reference evidence="6 7" key="1">
    <citation type="submission" date="2017-05" db="EMBL/GenBank/DDBJ databases">
        <authorList>
            <person name="Varghese N."/>
            <person name="Submissions S."/>
        </authorList>
    </citation>
    <scope>NUCLEOTIDE SEQUENCE [LARGE SCALE GENOMIC DNA]</scope>
    <source>
        <strain evidence="6 7">DSM 46834</strain>
    </source>
</reference>
<name>A0A521FP96_9ACTN</name>
<dbReference type="InterPro" id="IPR026395">
    <property type="entry name" value="CshA_fibril"/>
</dbReference>
<evidence type="ECO:0000256" key="2">
    <source>
        <dbReference type="SAM" id="Phobius"/>
    </source>
</evidence>
<feature type="region of interest" description="Disordered" evidence="1">
    <location>
        <begin position="601"/>
        <end position="625"/>
    </location>
</feature>
<dbReference type="SUPFAM" id="SSF63825">
    <property type="entry name" value="YWTD domain"/>
    <property type="match status" value="1"/>
</dbReference>